<name>A0A6L4WT46_9BACT</name>
<dbReference type="RefSeq" id="WP_152189515.1">
    <property type="nucleotide sequence ID" value="NZ_WFKJ01000015.1"/>
</dbReference>
<dbReference type="AlphaFoldDB" id="A0A6L4WT46"/>
<dbReference type="PANTHER" id="PTHR35271:SF1">
    <property type="entry name" value="ABC TRANSPORTER, SUBSTRATE-BINDING LIPOPROTEIN"/>
    <property type="match status" value="1"/>
</dbReference>
<gene>
    <name evidence="3" type="ORF">GBG18_06525</name>
    <name evidence="2" type="ORF">GBG19_06715</name>
</gene>
<protein>
    <recommendedName>
        <fullName evidence="6">ABC transporter substrate-binding protein</fullName>
    </recommendedName>
</protein>
<dbReference type="Proteomes" id="UP000461010">
    <property type="component" value="Unassembled WGS sequence"/>
</dbReference>
<evidence type="ECO:0008006" key="6">
    <source>
        <dbReference type="Google" id="ProtNLM"/>
    </source>
</evidence>
<dbReference type="EMBL" id="WFKK01000016">
    <property type="protein sequence ID" value="KAB7889179.1"/>
    <property type="molecule type" value="Genomic_DNA"/>
</dbReference>
<dbReference type="InterPro" id="IPR007487">
    <property type="entry name" value="ABC_transpt-TYRBP-like"/>
</dbReference>
<organism evidence="2 5">
    <name type="scientific">Poseidonibacter ostreae</name>
    <dbReference type="NCBI Taxonomy" id="2654171"/>
    <lineage>
        <taxon>Bacteria</taxon>
        <taxon>Pseudomonadati</taxon>
        <taxon>Campylobacterota</taxon>
        <taxon>Epsilonproteobacteria</taxon>
        <taxon>Campylobacterales</taxon>
        <taxon>Arcobacteraceae</taxon>
        <taxon>Poseidonibacter</taxon>
    </lineage>
</organism>
<evidence type="ECO:0000256" key="1">
    <source>
        <dbReference type="SAM" id="SignalP"/>
    </source>
</evidence>
<dbReference type="PANTHER" id="PTHR35271">
    <property type="entry name" value="ABC TRANSPORTER, SUBSTRATE-BINDING LIPOPROTEIN-RELATED"/>
    <property type="match status" value="1"/>
</dbReference>
<feature type="signal peptide" evidence="1">
    <location>
        <begin position="1"/>
        <end position="21"/>
    </location>
</feature>
<proteinExistence type="predicted"/>
<dbReference type="Pfam" id="PF04392">
    <property type="entry name" value="ABC_sub_bind"/>
    <property type="match status" value="1"/>
</dbReference>
<evidence type="ECO:0000313" key="5">
    <source>
        <dbReference type="Proteomes" id="UP000472839"/>
    </source>
</evidence>
<accession>A0A6L4WT46</accession>
<evidence type="ECO:0000313" key="4">
    <source>
        <dbReference type="Proteomes" id="UP000461010"/>
    </source>
</evidence>
<dbReference type="Proteomes" id="UP000472839">
    <property type="component" value="Unassembled WGS sequence"/>
</dbReference>
<evidence type="ECO:0000313" key="3">
    <source>
        <dbReference type="EMBL" id="KAB7891620.1"/>
    </source>
</evidence>
<evidence type="ECO:0000313" key="2">
    <source>
        <dbReference type="EMBL" id="KAB7889179.1"/>
    </source>
</evidence>
<keyword evidence="4" id="KW-1185">Reference proteome</keyword>
<sequence>MNKIIFFFTILSIAFSTNTYAKNKKCVYINSYHSGYIWSDKISEEIKTILKDTCIVTTFDLNTKINKDIPSIKNKALEVKKMIDTLNPDIIIASDDNAAKYVLKPYFKDSSIPLVFCGINWSAKDYNFSYQNTTGILEILPISNLFKIAKSISGNKGLFLGDDTITDKKDLTKFIEYSKKHNIYLDNYLVNNIDAWKNKYLQAQENYDFIILGHNSSIKGWNDEEVKSFVLKNSKKLVLSTYSWMMPFSMVGLIIKAKEQGVWAGNTAKAILNGFAIKNIPVTSNKTWNNYVNIKLLNSANIKISRNLLIKSKKVEMK</sequence>
<comment type="caution">
    <text evidence="2">The sequence shown here is derived from an EMBL/GenBank/DDBJ whole genome shotgun (WGS) entry which is preliminary data.</text>
</comment>
<reference evidence="4 5" key="1">
    <citation type="submission" date="2019-10" db="EMBL/GenBank/DDBJ databases">
        <title>Poseidonibacter ostreae sp. nov., isolated from the gut of the Ostrea denselamellosa.</title>
        <authorList>
            <person name="Choi A."/>
        </authorList>
    </citation>
    <scope>NUCLEOTIDE SEQUENCE [LARGE SCALE GENOMIC DNA]</scope>
    <source>
        <strain evidence="2 5">SJOD-M-33</strain>
        <strain evidence="3 4">SJOD-M-5</strain>
    </source>
</reference>
<dbReference type="Gene3D" id="3.40.50.2300">
    <property type="match status" value="2"/>
</dbReference>
<keyword evidence="1" id="KW-0732">Signal</keyword>
<feature type="chain" id="PRO_5027065903" description="ABC transporter substrate-binding protein" evidence="1">
    <location>
        <begin position="22"/>
        <end position="318"/>
    </location>
</feature>
<dbReference type="EMBL" id="WFKJ01000015">
    <property type="protein sequence ID" value="KAB7891620.1"/>
    <property type="molecule type" value="Genomic_DNA"/>
</dbReference>